<sequence length="141" mass="16529">MTNKLDLDHTLDTIIEPAWRNLAPNIIRQRLMMEAITERIVEPPQIKEYLIELARISQMEIIGGPYTRSAHECGYAGWVHWKTSGCHLYTYPANAWGGVNEPLLTIDTYTCKPFSIREVVGFTREYFQIREDEMVWREIRV</sequence>
<accession>A0A1F6V2N3</accession>
<comment type="caution">
    <text evidence="1">The sequence shown here is derived from an EMBL/GenBank/DDBJ whole genome shotgun (WGS) entry which is preliminary data.</text>
</comment>
<evidence type="ECO:0000313" key="2">
    <source>
        <dbReference type="Proteomes" id="UP000178700"/>
    </source>
</evidence>
<name>A0A1F6V2N3_9BACT</name>
<reference evidence="1 2" key="1">
    <citation type="journal article" date="2016" name="Nat. Commun.">
        <title>Thousands of microbial genomes shed light on interconnected biogeochemical processes in an aquifer system.</title>
        <authorList>
            <person name="Anantharaman K."/>
            <person name="Brown C.T."/>
            <person name="Hug L.A."/>
            <person name="Sharon I."/>
            <person name="Castelle C.J."/>
            <person name="Probst A.J."/>
            <person name="Thomas B.C."/>
            <person name="Singh A."/>
            <person name="Wilkins M.J."/>
            <person name="Karaoz U."/>
            <person name="Brodie E.L."/>
            <person name="Williams K.H."/>
            <person name="Hubbard S.S."/>
            <person name="Banfield J.F."/>
        </authorList>
    </citation>
    <scope>NUCLEOTIDE SEQUENCE [LARGE SCALE GENOMIC DNA]</scope>
</reference>
<dbReference type="EMBL" id="MFTJ01000062">
    <property type="protein sequence ID" value="OGI63940.1"/>
    <property type="molecule type" value="Genomic_DNA"/>
</dbReference>
<organism evidence="1 2">
    <name type="scientific">Candidatus Nomurabacteria bacterium RIFCSPHIGHO2_01_FULL_39_10</name>
    <dbReference type="NCBI Taxonomy" id="1801733"/>
    <lineage>
        <taxon>Bacteria</taxon>
        <taxon>Candidatus Nomuraibacteriota</taxon>
    </lineage>
</organism>
<dbReference type="Gene3D" id="3.60.90.10">
    <property type="entry name" value="S-adenosylmethionine decarboxylase"/>
    <property type="match status" value="1"/>
</dbReference>
<dbReference type="AlphaFoldDB" id="A0A1F6V2N3"/>
<dbReference type="Proteomes" id="UP000178700">
    <property type="component" value="Unassembled WGS sequence"/>
</dbReference>
<evidence type="ECO:0000313" key="1">
    <source>
        <dbReference type="EMBL" id="OGI63940.1"/>
    </source>
</evidence>
<gene>
    <name evidence="1" type="ORF">A2642_00215</name>
</gene>
<proteinExistence type="predicted"/>
<protein>
    <submittedName>
        <fullName evidence="1">Uncharacterized protein</fullName>
    </submittedName>
</protein>